<dbReference type="EMBL" id="JBHSWW010000208">
    <property type="protein sequence ID" value="MFC6754170.1"/>
    <property type="molecule type" value="Genomic_DNA"/>
</dbReference>
<proteinExistence type="predicted"/>
<feature type="compositionally biased region" description="Acidic residues" evidence="1">
    <location>
        <begin position="409"/>
        <end position="424"/>
    </location>
</feature>
<dbReference type="Pfam" id="PF17231">
    <property type="entry name" value="DUF5305"/>
    <property type="match status" value="1"/>
</dbReference>
<feature type="compositionally biased region" description="Acidic residues" evidence="1">
    <location>
        <begin position="364"/>
        <end position="375"/>
    </location>
</feature>
<protein>
    <submittedName>
        <fullName evidence="3">DUF5305 family protein</fullName>
    </submittedName>
</protein>
<keyword evidence="4" id="KW-1185">Reference proteome</keyword>
<organism evidence="3 4">
    <name type="scientific">Halorubrum tibetense</name>
    <dbReference type="NCBI Taxonomy" id="175631"/>
    <lineage>
        <taxon>Archaea</taxon>
        <taxon>Methanobacteriati</taxon>
        <taxon>Methanobacteriota</taxon>
        <taxon>Stenosarchaea group</taxon>
        <taxon>Halobacteria</taxon>
        <taxon>Halobacteriales</taxon>
        <taxon>Haloferacaceae</taxon>
        <taxon>Halorubrum</taxon>
    </lineage>
</organism>
<comment type="caution">
    <text evidence="3">The sequence shown here is derived from an EMBL/GenBank/DDBJ whole genome shotgun (WGS) entry which is preliminary data.</text>
</comment>
<evidence type="ECO:0000256" key="2">
    <source>
        <dbReference type="SAM" id="Phobius"/>
    </source>
</evidence>
<evidence type="ECO:0000256" key="1">
    <source>
        <dbReference type="SAM" id="MobiDB-lite"/>
    </source>
</evidence>
<evidence type="ECO:0000313" key="3">
    <source>
        <dbReference type="EMBL" id="MFC6754170.1"/>
    </source>
</evidence>
<dbReference type="AlphaFoldDB" id="A0ABD5SBP7"/>
<dbReference type="InterPro" id="IPR035185">
    <property type="entry name" value="DUF5305"/>
</dbReference>
<keyword evidence="2" id="KW-0472">Membrane</keyword>
<keyword evidence="2" id="KW-1133">Transmembrane helix</keyword>
<keyword evidence="2" id="KW-0812">Transmembrane</keyword>
<feature type="transmembrane region" description="Helical" evidence="2">
    <location>
        <begin position="21"/>
        <end position="44"/>
    </location>
</feature>
<sequence length="457" mass="48957">MSTQSDPDETRIRLRAVLDAQFTLLLVGCLVLAAAGGFLVYGTYVDPGTEEETRTVSSWTVDSEYVHAAEVTAENPVFEVGSTLENRETYFSRIAPQLDVAAEASYTAEQSENVRIDVESELVIRNVGDGVEYWEERETLAETTVEDVEPGETVGAEFTLDSAAIDQQASDIEEELGASPGQTETEVVTTVELEGTLNGEAATYTRSMEFGIDHGGDTYTVSDPGPQSDTTPQEVTETVERTYGPLRSIGAPLLLVIGVVAGAGLSYARYEGRLAVSDAERAYLSYRDDRSEFDEWITRIRLPPAAHDRPVAYADSLRDLVDFAIDNDTGVVEDPDTGAFHAVTGEFVYTYRRPDPPVHRSTEEDPAGPDADAAEDGVGVDADPLDDGEGSTVDTADIGTSVADKNVGADDEGDDGERSDEEANGDGGPDPFAMGPTETAERDTDGDDSTDSPETNG</sequence>
<feature type="region of interest" description="Disordered" evidence="1">
    <location>
        <begin position="352"/>
        <end position="457"/>
    </location>
</feature>
<feature type="compositionally biased region" description="Basic and acidic residues" evidence="1">
    <location>
        <begin position="352"/>
        <end position="363"/>
    </location>
</feature>
<evidence type="ECO:0000313" key="4">
    <source>
        <dbReference type="Proteomes" id="UP001596442"/>
    </source>
</evidence>
<dbReference type="Proteomes" id="UP001596442">
    <property type="component" value="Unassembled WGS sequence"/>
</dbReference>
<reference evidence="3 4" key="1">
    <citation type="journal article" date="2019" name="Int. J. Syst. Evol. Microbiol.">
        <title>The Global Catalogue of Microorganisms (GCM) 10K type strain sequencing project: providing services to taxonomists for standard genome sequencing and annotation.</title>
        <authorList>
            <consortium name="The Broad Institute Genomics Platform"/>
            <consortium name="The Broad Institute Genome Sequencing Center for Infectious Disease"/>
            <person name="Wu L."/>
            <person name="Ma J."/>
        </authorList>
    </citation>
    <scope>NUCLEOTIDE SEQUENCE [LARGE SCALE GENOMIC DNA]</scope>
    <source>
        <strain evidence="3 4">CGMCC 1.3239</strain>
    </source>
</reference>
<accession>A0ABD5SBP7</accession>
<dbReference type="RefSeq" id="WP_379782421.1">
    <property type="nucleotide sequence ID" value="NZ_JBHSWW010000208.1"/>
</dbReference>
<name>A0ABD5SBP7_9EURY</name>
<gene>
    <name evidence="3" type="ORF">ACFQEU_11960</name>
</gene>